<gene>
    <name evidence="1" type="ORF">HMPREF9708_00281</name>
</gene>
<protein>
    <submittedName>
        <fullName evidence="1">Uncharacterized protein</fullName>
    </submittedName>
</protein>
<evidence type="ECO:0000313" key="1">
    <source>
        <dbReference type="EMBL" id="EHR38197.1"/>
    </source>
</evidence>
<name>H3NHE2_9LACT</name>
<keyword evidence="2" id="KW-1185">Reference proteome</keyword>
<evidence type="ECO:0000313" key="2">
    <source>
        <dbReference type="Proteomes" id="UP000006190"/>
    </source>
</evidence>
<dbReference type="HOGENOM" id="CLU_2568773_0_0_9"/>
<organism evidence="1 2">
    <name type="scientific">Facklamia languida CCUG 37842</name>
    <dbReference type="NCBI Taxonomy" id="883113"/>
    <lineage>
        <taxon>Bacteria</taxon>
        <taxon>Bacillati</taxon>
        <taxon>Bacillota</taxon>
        <taxon>Bacilli</taxon>
        <taxon>Lactobacillales</taxon>
        <taxon>Aerococcaceae</taxon>
        <taxon>Facklamia</taxon>
    </lineage>
</organism>
<sequence length="81" mass="8973">MISKMSKPPLIKSSAGGLFNKKTWHAKATFPIGKYGKTFIYAMFYGLSGDLFLAHGLTNIKRNGDYNDESLEDVGHFRGDA</sequence>
<comment type="caution">
    <text evidence="1">The sequence shown here is derived from an EMBL/GenBank/DDBJ whole genome shotgun (WGS) entry which is preliminary data.</text>
</comment>
<dbReference type="STRING" id="883113.HMPREF9708_00281"/>
<proteinExistence type="predicted"/>
<dbReference type="Proteomes" id="UP000006190">
    <property type="component" value="Unassembled WGS sequence"/>
</dbReference>
<reference evidence="1 2" key="1">
    <citation type="submission" date="2012-01" db="EMBL/GenBank/DDBJ databases">
        <title>The Genome Sequence of Facklamia languida CCUG 37842.</title>
        <authorList>
            <consortium name="The Broad Institute Genome Sequencing Platform"/>
            <person name="Earl A."/>
            <person name="Ward D."/>
            <person name="Feldgarden M."/>
            <person name="Gevers D."/>
            <person name="Huys G."/>
            <person name="Young S.K."/>
            <person name="Zeng Q."/>
            <person name="Gargeya S."/>
            <person name="Fitzgerald M."/>
            <person name="Haas B."/>
            <person name="Abouelleil A."/>
            <person name="Alvarado L."/>
            <person name="Arachchi H.M."/>
            <person name="Berlin A."/>
            <person name="Chapman S.B."/>
            <person name="Gearin G."/>
            <person name="Goldberg J."/>
            <person name="Griggs A."/>
            <person name="Gujja S."/>
            <person name="Hansen M."/>
            <person name="Heiman D."/>
            <person name="Howarth C."/>
            <person name="Larimer J."/>
            <person name="Lui A."/>
            <person name="MacDonald P.J.P."/>
            <person name="McCowen C."/>
            <person name="Montmayeur A."/>
            <person name="Murphy C."/>
            <person name="Neiman D."/>
            <person name="Pearson M."/>
            <person name="Priest M."/>
            <person name="Roberts A."/>
            <person name="Saif S."/>
            <person name="Shea T."/>
            <person name="Sisk P."/>
            <person name="Stolte C."/>
            <person name="Sykes S."/>
            <person name="Wortman J."/>
            <person name="Nusbaum C."/>
            <person name="Birren B."/>
        </authorList>
    </citation>
    <scope>NUCLEOTIDE SEQUENCE [LARGE SCALE GENOMIC DNA]</scope>
    <source>
        <strain evidence="1 2">CCUG 37842</strain>
    </source>
</reference>
<accession>H3NHE2</accession>
<dbReference type="AlphaFoldDB" id="H3NHE2"/>
<dbReference type="EMBL" id="AGEG01000002">
    <property type="protein sequence ID" value="EHR38197.1"/>
    <property type="molecule type" value="Genomic_DNA"/>
</dbReference>